<dbReference type="GO" id="GO:0044877">
    <property type="term" value="F:protein-containing complex binding"/>
    <property type="evidence" value="ECO:0007669"/>
    <property type="project" value="TreeGrafter"/>
</dbReference>
<organism evidence="1 2">
    <name type="scientific">Tessaracoccus oleiagri</name>
    <dbReference type="NCBI Taxonomy" id="686624"/>
    <lineage>
        <taxon>Bacteria</taxon>
        <taxon>Bacillati</taxon>
        <taxon>Actinomycetota</taxon>
        <taxon>Actinomycetes</taxon>
        <taxon>Propionibacteriales</taxon>
        <taxon>Propionibacteriaceae</taxon>
        <taxon>Tessaracoccus</taxon>
    </lineage>
</organism>
<evidence type="ECO:0008006" key="3">
    <source>
        <dbReference type="Google" id="ProtNLM"/>
    </source>
</evidence>
<dbReference type="PANTHER" id="PTHR12126">
    <property type="entry name" value="NADH-UBIQUINONE OXIDOREDUCTASE 39 KDA SUBUNIT-RELATED"/>
    <property type="match status" value="1"/>
</dbReference>
<dbReference type="Gene3D" id="3.40.50.720">
    <property type="entry name" value="NAD(P)-binding Rossmann-like Domain"/>
    <property type="match status" value="1"/>
</dbReference>
<dbReference type="Proteomes" id="UP000199475">
    <property type="component" value="Unassembled WGS sequence"/>
</dbReference>
<dbReference type="OrthoDB" id="9771302at2"/>
<dbReference type="InterPro" id="IPR036291">
    <property type="entry name" value="NAD(P)-bd_dom_sf"/>
</dbReference>
<dbReference type="STRING" id="686624.SAMN04488242_1550"/>
<reference evidence="1 2" key="1">
    <citation type="submission" date="2016-10" db="EMBL/GenBank/DDBJ databases">
        <authorList>
            <person name="de Groot N.N."/>
        </authorList>
    </citation>
    <scope>NUCLEOTIDE SEQUENCE [LARGE SCALE GENOMIC DNA]</scope>
    <source>
        <strain evidence="1 2">CGMCC 1.9159</strain>
    </source>
</reference>
<sequence length="244" mass="25915">MDVAIIGAGRLAKAIRDQCVARGATATLHSRSTGFDVLDPEPADRLGAPHVVVEATDVFTQNANRARQFFSRSTRAANAVARAHGARHVLVSIVGCTRPELQGNGYYAGKAEQERIALAEHERLTIVRSTQWHEFARQNLDRMRLGPLAVVPSMTVQPVALASVADVVARCVTGELPEGIHDVAGPEVTTLWEMTKALPGTGALPVALPVPGRTGKAFRHGALLPGPDAEILGPTFGEWLMAGA</sequence>
<dbReference type="SUPFAM" id="SSF51735">
    <property type="entry name" value="NAD(P)-binding Rossmann-fold domains"/>
    <property type="match status" value="1"/>
</dbReference>
<dbReference type="AlphaFoldDB" id="A0A1G9JZ60"/>
<dbReference type="InterPro" id="IPR051207">
    <property type="entry name" value="ComplexI_NDUFA9_subunit"/>
</dbReference>
<keyword evidence="2" id="KW-1185">Reference proteome</keyword>
<dbReference type="RefSeq" id="WP_093250608.1">
    <property type="nucleotide sequence ID" value="NZ_FNGP01000002.1"/>
</dbReference>
<protein>
    <recommendedName>
        <fullName evidence="3">NADH(P)-binding</fullName>
    </recommendedName>
</protein>
<evidence type="ECO:0000313" key="2">
    <source>
        <dbReference type="Proteomes" id="UP000199475"/>
    </source>
</evidence>
<evidence type="ECO:0000313" key="1">
    <source>
        <dbReference type="EMBL" id="SDL42819.1"/>
    </source>
</evidence>
<dbReference type="EMBL" id="FNGP01000002">
    <property type="protein sequence ID" value="SDL42819.1"/>
    <property type="molecule type" value="Genomic_DNA"/>
</dbReference>
<proteinExistence type="predicted"/>
<accession>A0A1G9JZ60</accession>
<gene>
    <name evidence="1" type="ORF">SAMN04488242_1550</name>
</gene>
<dbReference type="PANTHER" id="PTHR12126:SF16">
    <property type="entry name" value="MIOREX COMPLEX COMPONENT 2"/>
    <property type="match status" value="1"/>
</dbReference>
<name>A0A1G9JZ60_9ACTN</name>